<keyword evidence="3" id="KW-0275">Fatty acid biosynthesis</keyword>
<dbReference type="Proteomes" id="UP001162881">
    <property type="component" value="Unassembled WGS sequence"/>
</dbReference>
<organism evidence="5 6">
    <name type="scientific">Novosphingobium organovorum</name>
    <dbReference type="NCBI Taxonomy" id="2930092"/>
    <lineage>
        <taxon>Bacteria</taxon>
        <taxon>Pseudomonadati</taxon>
        <taxon>Pseudomonadota</taxon>
        <taxon>Alphaproteobacteria</taxon>
        <taxon>Sphingomonadales</taxon>
        <taxon>Sphingomonadaceae</taxon>
        <taxon>Novosphingobium</taxon>
    </lineage>
</organism>
<dbReference type="NCBIfam" id="TIGR01830">
    <property type="entry name" value="3oxo_ACP_reduc"/>
    <property type="match status" value="1"/>
</dbReference>
<dbReference type="InterPro" id="IPR002347">
    <property type="entry name" value="SDR_fam"/>
</dbReference>
<dbReference type="PANTHER" id="PTHR42879">
    <property type="entry name" value="3-OXOACYL-(ACYL-CARRIER-PROTEIN) REDUCTASE"/>
    <property type="match status" value="1"/>
</dbReference>
<evidence type="ECO:0000313" key="5">
    <source>
        <dbReference type="EMBL" id="MCJ2182052.1"/>
    </source>
</evidence>
<comment type="caution">
    <text evidence="5">The sequence shown here is derived from an EMBL/GenBank/DDBJ whole genome shotgun (WGS) entry which is preliminary data.</text>
</comment>
<protein>
    <recommendedName>
        <fullName evidence="3">3-oxoacyl-[acyl-carrier-protein] reductase</fullName>
        <ecNumber evidence="3">1.1.1.100</ecNumber>
    </recommendedName>
</protein>
<name>A0ABT0BAF6_9SPHN</name>
<keyword evidence="2 3" id="KW-0560">Oxidoreductase</keyword>
<evidence type="ECO:0000256" key="2">
    <source>
        <dbReference type="ARBA" id="ARBA00023002"/>
    </source>
</evidence>
<dbReference type="GO" id="GO:0004316">
    <property type="term" value="F:3-oxoacyl-[acyl-carrier-protein] reductase (NADPH) activity"/>
    <property type="evidence" value="ECO:0007669"/>
    <property type="project" value="UniProtKB-EC"/>
</dbReference>
<accession>A0ABT0BAF6</accession>
<keyword evidence="3" id="KW-0276">Fatty acid metabolism</keyword>
<sequence length="254" mass="26930">MFDLHGMTALVTGASGGIGSSIARALAAQGARLAVSGSNADKLRAFRDELDTHTPQAPQEVDHVAIPCNLSDAEQVEKLVPAALEALGKIDILINNAGITRDNLAMRMKDEEWDQVIRINLESTFRLMRSVTKPMMKARFGRIINITSVVGTTGNPGQMNYCAAKGGITAMSKSLAQEIASRGVTVNCVAPGFIRTAMTDVLPDAQKEALNARIPMGRMGEGEDIASAVCFLASKEAGYVTGQTLHVNGGMVMI</sequence>
<evidence type="ECO:0000259" key="4">
    <source>
        <dbReference type="SMART" id="SM00822"/>
    </source>
</evidence>
<evidence type="ECO:0000313" key="6">
    <source>
        <dbReference type="Proteomes" id="UP001162881"/>
    </source>
</evidence>
<dbReference type="PRINTS" id="PR00080">
    <property type="entry name" value="SDRFAMILY"/>
</dbReference>
<dbReference type="Gene3D" id="3.40.50.720">
    <property type="entry name" value="NAD(P)-binding Rossmann-like Domain"/>
    <property type="match status" value="1"/>
</dbReference>
<comment type="catalytic activity">
    <reaction evidence="3">
        <text>a (3R)-hydroxyacyl-[ACP] + NADP(+) = a 3-oxoacyl-[ACP] + NADPH + H(+)</text>
        <dbReference type="Rhea" id="RHEA:17397"/>
        <dbReference type="Rhea" id="RHEA-COMP:9916"/>
        <dbReference type="Rhea" id="RHEA-COMP:9945"/>
        <dbReference type="ChEBI" id="CHEBI:15378"/>
        <dbReference type="ChEBI" id="CHEBI:57783"/>
        <dbReference type="ChEBI" id="CHEBI:58349"/>
        <dbReference type="ChEBI" id="CHEBI:78776"/>
        <dbReference type="ChEBI" id="CHEBI:78827"/>
        <dbReference type="EC" id="1.1.1.100"/>
    </reaction>
</comment>
<comment type="function">
    <text evidence="3">Catalyzes the NADPH-dependent reduction of beta-ketoacyl-ACP substrates to beta-hydroxyacyl-ACP products, the first reductive step in the elongation cycle of fatty acid biosynthesis.</text>
</comment>
<dbReference type="RefSeq" id="WP_244017573.1">
    <property type="nucleotide sequence ID" value="NZ_JALHLF010000010.1"/>
</dbReference>
<dbReference type="EC" id="1.1.1.100" evidence="3"/>
<keyword evidence="3" id="KW-0443">Lipid metabolism</keyword>
<dbReference type="InterPro" id="IPR020904">
    <property type="entry name" value="Sc_DH/Rdtase_CS"/>
</dbReference>
<dbReference type="PANTHER" id="PTHR42879:SF2">
    <property type="entry name" value="3-OXOACYL-[ACYL-CARRIER-PROTEIN] REDUCTASE FABG"/>
    <property type="match status" value="1"/>
</dbReference>
<reference evidence="5" key="1">
    <citation type="submission" date="2022-03" db="EMBL/GenBank/DDBJ databases">
        <title>Identification of a novel bacterium isolated from mangrove sediments.</title>
        <authorList>
            <person name="Pan X."/>
        </authorList>
    </citation>
    <scope>NUCLEOTIDE SEQUENCE</scope>
    <source>
        <strain evidence="5">B1949</strain>
    </source>
</reference>
<dbReference type="NCBIfam" id="NF004199">
    <property type="entry name" value="PRK05653.1-4"/>
    <property type="match status" value="1"/>
</dbReference>
<feature type="domain" description="Ketoreductase" evidence="4">
    <location>
        <begin position="7"/>
        <end position="197"/>
    </location>
</feature>
<dbReference type="NCBIfam" id="NF009466">
    <property type="entry name" value="PRK12826.1-2"/>
    <property type="match status" value="1"/>
</dbReference>
<dbReference type="EMBL" id="JALHLF010000010">
    <property type="protein sequence ID" value="MCJ2182052.1"/>
    <property type="molecule type" value="Genomic_DNA"/>
</dbReference>
<dbReference type="InterPro" id="IPR036291">
    <property type="entry name" value="NAD(P)-bd_dom_sf"/>
</dbReference>
<evidence type="ECO:0000256" key="3">
    <source>
        <dbReference type="RuleBase" id="RU366074"/>
    </source>
</evidence>
<keyword evidence="6" id="KW-1185">Reference proteome</keyword>
<dbReference type="NCBIfam" id="NF005559">
    <property type="entry name" value="PRK07231.1"/>
    <property type="match status" value="1"/>
</dbReference>
<dbReference type="NCBIfam" id="NF004197">
    <property type="entry name" value="PRK05653.1-1"/>
    <property type="match status" value="1"/>
</dbReference>
<dbReference type="SMART" id="SM00822">
    <property type="entry name" value="PKS_KR"/>
    <property type="match status" value="1"/>
</dbReference>
<comment type="pathway">
    <text evidence="3">Lipid metabolism; fatty acid biosynthesis.</text>
</comment>
<comment type="similarity">
    <text evidence="1 3">Belongs to the short-chain dehydrogenases/reductases (SDR) family.</text>
</comment>
<dbReference type="InterPro" id="IPR011284">
    <property type="entry name" value="3oxo_ACP_reduc"/>
</dbReference>
<dbReference type="SUPFAM" id="SSF51735">
    <property type="entry name" value="NAD(P)-binding Rossmann-fold domains"/>
    <property type="match status" value="1"/>
</dbReference>
<keyword evidence="3" id="KW-0521">NADP</keyword>
<dbReference type="CDD" id="cd05333">
    <property type="entry name" value="BKR_SDR_c"/>
    <property type="match status" value="1"/>
</dbReference>
<comment type="subunit">
    <text evidence="3">Homotetramer.</text>
</comment>
<dbReference type="InterPro" id="IPR050259">
    <property type="entry name" value="SDR"/>
</dbReference>
<dbReference type="PRINTS" id="PR00081">
    <property type="entry name" value="GDHRDH"/>
</dbReference>
<proteinExistence type="inferred from homology"/>
<evidence type="ECO:0000256" key="1">
    <source>
        <dbReference type="ARBA" id="ARBA00006484"/>
    </source>
</evidence>
<dbReference type="Pfam" id="PF13561">
    <property type="entry name" value="adh_short_C2"/>
    <property type="match status" value="1"/>
</dbReference>
<dbReference type="InterPro" id="IPR057326">
    <property type="entry name" value="KR_dom"/>
</dbReference>
<dbReference type="PROSITE" id="PS00061">
    <property type="entry name" value="ADH_SHORT"/>
    <property type="match status" value="1"/>
</dbReference>
<keyword evidence="3" id="KW-0444">Lipid biosynthesis</keyword>
<gene>
    <name evidence="5" type="primary">fabG</name>
    <name evidence="5" type="ORF">MTR62_04945</name>
</gene>